<dbReference type="SUPFAM" id="SSF47598">
    <property type="entry name" value="Ribbon-helix-helix"/>
    <property type="match status" value="1"/>
</dbReference>
<evidence type="ECO:0008006" key="4">
    <source>
        <dbReference type="Google" id="ProtNLM"/>
    </source>
</evidence>
<sequence length="159" mass="17281">MELDKYTASLRTDLLAAAALGDEHTRQTAEALGKTAEASARLMLLTALSDFAAEISNDLDGHTVTVRLDGTQAHADVRRDGPLPGLHDGDPAEPVTEDYPTMDDVSGEVRRVTLRLVEQIKERAEDAANNSGVSLNSWLSQAVQGALRDQMRKDRGWNN</sequence>
<gene>
    <name evidence="2" type="ORF">R3P95_02125</name>
</gene>
<name>A0ABU4ASW0_9NOCA</name>
<feature type="region of interest" description="Disordered" evidence="1">
    <location>
        <begin position="73"/>
        <end position="102"/>
    </location>
</feature>
<evidence type="ECO:0000256" key="1">
    <source>
        <dbReference type="SAM" id="MobiDB-lite"/>
    </source>
</evidence>
<organism evidence="2 3">
    <name type="scientific">Rhodococcus cercidiphylli</name>
    <dbReference type="NCBI Taxonomy" id="489916"/>
    <lineage>
        <taxon>Bacteria</taxon>
        <taxon>Bacillati</taxon>
        <taxon>Actinomycetota</taxon>
        <taxon>Actinomycetes</taxon>
        <taxon>Mycobacteriales</taxon>
        <taxon>Nocardiaceae</taxon>
        <taxon>Rhodococcus</taxon>
    </lineage>
</organism>
<evidence type="ECO:0000313" key="3">
    <source>
        <dbReference type="Proteomes" id="UP001185899"/>
    </source>
</evidence>
<evidence type="ECO:0000313" key="2">
    <source>
        <dbReference type="EMBL" id="MDV6229329.1"/>
    </source>
</evidence>
<dbReference type="Proteomes" id="UP001185899">
    <property type="component" value="Unassembled WGS sequence"/>
</dbReference>
<keyword evidence="3" id="KW-1185">Reference proteome</keyword>
<dbReference type="RefSeq" id="WP_317532422.1">
    <property type="nucleotide sequence ID" value="NZ_JAWLKE010000001.1"/>
</dbReference>
<dbReference type="InterPro" id="IPR010985">
    <property type="entry name" value="Ribbon_hlx_hlx"/>
</dbReference>
<proteinExistence type="predicted"/>
<reference evidence="2 3" key="1">
    <citation type="submission" date="2023-10" db="EMBL/GenBank/DDBJ databases">
        <title>Development of a sustainable strategy for remediation of hydrocarbon-contaminated territories based on the waste exchange concept.</title>
        <authorList>
            <person name="Krivoruchko A."/>
        </authorList>
    </citation>
    <scope>NUCLEOTIDE SEQUENCE [LARGE SCALE GENOMIC DNA]</scope>
    <source>
        <strain evidence="2 3">IEGM 1322</strain>
    </source>
</reference>
<protein>
    <recommendedName>
        <fullName evidence="4">Toxin-antitoxin system HicB family antitoxin</fullName>
    </recommendedName>
</protein>
<comment type="caution">
    <text evidence="2">The sequence shown here is derived from an EMBL/GenBank/DDBJ whole genome shotgun (WGS) entry which is preliminary data.</text>
</comment>
<dbReference type="EMBL" id="JAWLKE010000001">
    <property type="protein sequence ID" value="MDV6229329.1"/>
    <property type="molecule type" value="Genomic_DNA"/>
</dbReference>
<accession>A0ABU4ASW0</accession>